<dbReference type="InParanoid" id="A0A804R9K5"/>
<accession>A0A804R9K5</accession>
<organism evidence="2 3">
    <name type="scientific">Zea mays</name>
    <name type="common">Maize</name>
    <dbReference type="NCBI Taxonomy" id="4577"/>
    <lineage>
        <taxon>Eukaryota</taxon>
        <taxon>Viridiplantae</taxon>
        <taxon>Streptophyta</taxon>
        <taxon>Embryophyta</taxon>
        <taxon>Tracheophyta</taxon>
        <taxon>Spermatophyta</taxon>
        <taxon>Magnoliopsida</taxon>
        <taxon>Liliopsida</taxon>
        <taxon>Poales</taxon>
        <taxon>Poaceae</taxon>
        <taxon>PACMAD clade</taxon>
        <taxon>Panicoideae</taxon>
        <taxon>Andropogonodae</taxon>
        <taxon>Andropogoneae</taxon>
        <taxon>Tripsacinae</taxon>
        <taxon>Zea</taxon>
    </lineage>
</organism>
<dbReference type="Gramene" id="Zm00001eb408560_T001">
    <property type="protein sequence ID" value="Zm00001eb408560_P001"/>
    <property type="gene ID" value="Zm00001eb408560"/>
</dbReference>
<evidence type="ECO:0000256" key="1">
    <source>
        <dbReference type="SAM" id="MobiDB-lite"/>
    </source>
</evidence>
<keyword evidence="3" id="KW-1185">Reference proteome</keyword>
<name>A0A804R9K5_MAIZE</name>
<reference evidence="2" key="2">
    <citation type="submission" date="2019-07" db="EMBL/GenBank/DDBJ databases">
        <authorList>
            <person name="Seetharam A."/>
            <person name="Woodhouse M."/>
            <person name="Cannon E."/>
        </authorList>
    </citation>
    <scope>NUCLEOTIDE SEQUENCE [LARGE SCALE GENOMIC DNA]</scope>
    <source>
        <strain evidence="2">cv. B73</strain>
    </source>
</reference>
<protein>
    <submittedName>
        <fullName evidence="2">Uncharacterized protein</fullName>
    </submittedName>
</protein>
<dbReference type="EnsemblPlants" id="Zm00001eb408560_T001">
    <property type="protein sequence ID" value="Zm00001eb408560_P001"/>
    <property type="gene ID" value="Zm00001eb408560"/>
</dbReference>
<evidence type="ECO:0000313" key="2">
    <source>
        <dbReference type="EnsemblPlants" id="Zm00001eb408560_P001"/>
    </source>
</evidence>
<feature type="region of interest" description="Disordered" evidence="1">
    <location>
        <begin position="47"/>
        <end position="72"/>
    </location>
</feature>
<reference evidence="3" key="1">
    <citation type="journal article" date="2009" name="Science">
        <title>The B73 maize genome: complexity, diversity, and dynamics.</title>
        <authorList>
            <person name="Schnable P.S."/>
            <person name="Ware D."/>
            <person name="Fulton R.S."/>
            <person name="Stein J.C."/>
            <person name="Wei F."/>
            <person name="Pasternak S."/>
            <person name="Liang C."/>
            <person name="Zhang J."/>
            <person name="Fulton L."/>
            <person name="Graves T.A."/>
            <person name="Minx P."/>
            <person name="Reily A.D."/>
            <person name="Courtney L."/>
            <person name="Kruchowski S.S."/>
            <person name="Tomlinson C."/>
            <person name="Strong C."/>
            <person name="Delehaunty K."/>
            <person name="Fronick C."/>
            <person name="Courtney B."/>
            <person name="Rock S.M."/>
            <person name="Belter E."/>
            <person name="Du F."/>
            <person name="Kim K."/>
            <person name="Abbott R.M."/>
            <person name="Cotton M."/>
            <person name="Levy A."/>
            <person name="Marchetto P."/>
            <person name="Ochoa K."/>
            <person name="Jackson S.M."/>
            <person name="Gillam B."/>
            <person name="Chen W."/>
            <person name="Yan L."/>
            <person name="Higginbotham J."/>
            <person name="Cardenas M."/>
            <person name="Waligorski J."/>
            <person name="Applebaum E."/>
            <person name="Phelps L."/>
            <person name="Falcone J."/>
            <person name="Kanchi K."/>
            <person name="Thane T."/>
            <person name="Scimone A."/>
            <person name="Thane N."/>
            <person name="Henke J."/>
            <person name="Wang T."/>
            <person name="Ruppert J."/>
            <person name="Shah N."/>
            <person name="Rotter K."/>
            <person name="Hodges J."/>
            <person name="Ingenthron E."/>
            <person name="Cordes M."/>
            <person name="Kohlberg S."/>
            <person name="Sgro J."/>
            <person name="Delgado B."/>
            <person name="Mead K."/>
            <person name="Chinwalla A."/>
            <person name="Leonard S."/>
            <person name="Crouse K."/>
            <person name="Collura K."/>
            <person name="Kudrna D."/>
            <person name="Currie J."/>
            <person name="He R."/>
            <person name="Angelova A."/>
            <person name="Rajasekar S."/>
            <person name="Mueller T."/>
            <person name="Lomeli R."/>
            <person name="Scara G."/>
            <person name="Ko A."/>
            <person name="Delaney K."/>
            <person name="Wissotski M."/>
            <person name="Lopez G."/>
            <person name="Campos D."/>
            <person name="Braidotti M."/>
            <person name="Ashley E."/>
            <person name="Golser W."/>
            <person name="Kim H."/>
            <person name="Lee S."/>
            <person name="Lin J."/>
            <person name="Dujmic Z."/>
            <person name="Kim W."/>
            <person name="Talag J."/>
            <person name="Zuccolo A."/>
            <person name="Fan C."/>
            <person name="Sebastian A."/>
            <person name="Kramer M."/>
            <person name="Spiegel L."/>
            <person name="Nascimento L."/>
            <person name="Zutavern T."/>
            <person name="Miller B."/>
            <person name="Ambroise C."/>
            <person name="Muller S."/>
            <person name="Spooner W."/>
            <person name="Narechania A."/>
            <person name="Ren L."/>
            <person name="Wei S."/>
            <person name="Kumari S."/>
            <person name="Faga B."/>
            <person name="Levy M.J."/>
            <person name="McMahan L."/>
            <person name="Van Buren P."/>
            <person name="Vaughn M.W."/>
            <person name="Ying K."/>
            <person name="Yeh C.-T."/>
            <person name="Emrich S.J."/>
            <person name="Jia Y."/>
            <person name="Kalyanaraman A."/>
            <person name="Hsia A.-P."/>
            <person name="Barbazuk W.B."/>
            <person name="Baucom R.S."/>
            <person name="Brutnell T.P."/>
            <person name="Carpita N.C."/>
            <person name="Chaparro C."/>
            <person name="Chia J.-M."/>
            <person name="Deragon J.-M."/>
            <person name="Estill J.C."/>
            <person name="Fu Y."/>
            <person name="Jeddeloh J.A."/>
            <person name="Han Y."/>
            <person name="Lee H."/>
            <person name="Li P."/>
            <person name="Lisch D.R."/>
            <person name="Liu S."/>
            <person name="Liu Z."/>
            <person name="Nagel D.H."/>
            <person name="McCann M.C."/>
            <person name="SanMiguel P."/>
            <person name="Myers A.M."/>
            <person name="Nettleton D."/>
            <person name="Nguyen J."/>
            <person name="Penning B.W."/>
            <person name="Ponnala L."/>
            <person name="Schneider K.L."/>
            <person name="Schwartz D.C."/>
            <person name="Sharma A."/>
            <person name="Soderlund C."/>
            <person name="Springer N.M."/>
            <person name="Sun Q."/>
            <person name="Wang H."/>
            <person name="Waterman M."/>
            <person name="Westerman R."/>
            <person name="Wolfgruber T.K."/>
            <person name="Yang L."/>
            <person name="Yu Y."/>
            <person name="Zhang L."/>
            <person name="Zhou S."/>
            <person name="Zhu Q."/>
            <person name="Bennetzen J.L."/>
            <person name="Dawe R.K."/>
            <person name="Jiang J."/>
            <person name="Jiang N."/>
            <person name="Presting G.G."/>
            <person name="Wessler S.R."/>
            <person name="Aluru S."/>
            <person name="Martienssen R.A."/>
            <person name="Clifton S.W."/>
            <person name="McCombie W.R."/>
            <person name="Wing R.A."/>
            <person name="Wilson R.K."/>
        </authorList>
    </citation>
    <scope>NUCLEOTIDE SEQUENCE [LARGE SCALE GENOMIC DNA]</scope>
    <source>
        <strain evidence="3">cv. B73</strain>
    </source>
</reference>
<dbReference type="AlphaFoldDB" id="A0A804R9K5"/>
<sequence>MCMHELLEACKKVADLIDGDAGGDGGVHRAQRALAAGRLGLDVRARRRRRRAPPPVGHALIDRSSPAADSRPYVSRCKTKDIICSTHMTS</sequence>
<evidence type="ECO:0000313" key="3">
    <source>
        <dbReference type="Proteomes" id="UP000007305"/>
    </source>
</evidence>
<proteinExistence type="predicted"/>
<reference evidence="2" key="3">
    <citation type="submission" date="2021-05" db="UniProtKB">
        <authorList>
            <consortium name="EnsemblPlants"/>
        </authorList>
    </citation>
    <scope>IDENTIFICATION</scope>
    <source>
        <strain evidence="2">cv. B73</strain>
    </source>
</reference>
<dbReference type="Proteomes" id="UP000007305">
    <property type="component" value="Chromosome 10"/>
</dbReference>